<name>A0AAD4MYI3_9BILA</name>
<evidence type="ECO:0000313" key="2">
    <source>
        <dbReference type="Proteomes" id="UP001201812"/>
    </source>
</evidence>
<comment type="caution">
    <text evidence="1">The sequence shown here is derived from an EMBL/GenBank/DDBJ whole genome shotgun (WGS) entry which is preliminary data.</text>
</comment>
<dbReference type="Gene3D" id="3.40.50.11980">
    <property type="match status" value="1"/>
</dbReference>
<reference evidence="1" key="1">
    <citation type="submission" date="2022-01" db="EMBL/GenBank/DDBJ databases">
        <title>Genome Sequence Resource for Two Populations of Ditylenchus destructor, the Migratory Endoparasitic Phytonematode.</title>
        <authorList>
            <person name="Zhang H."/>
            <person name="Lin R."/>
            <person name="Xie B."/>
        </authorList>
    </citation>
    <scope>NUCLEOTIDE SEQUENCE</scope>
    <source>
        <strain evidence="1">BazhouSP</strain>
    </source>
</reference>
<dbReference type="AlphaFoldDB" id="A0AAD4MYI3"/>
<dbReference type="Proteomes" id="UP001201812">
    <property type="component" value="Unassembled WGS sequence"/>
</dbReference>
<keyword evidence="2" id="KW-1185">Reference proteome</keyword>
<proteinExistence type="predicted"/>
<organism evidence="1 2">
    <name type="scientific">Ditylenchus destructor</name>
    <dbReference type="NCBI Taxonomy" id="166010"/>
    <lineage>
        <taxon>Eukaryota</taxon>
        <taxon>Metazoa</taxon>
        <taxon>Ecdysozoa</taxon>
        <taxon>Nematoda</taxon>
        <taxon>Chromadorea</taxon>
        <taxon>Rhabditida</taxon>
        <taxon>Tylenchina</taxon>
        <taxon>Tylenchomorpha</taxon>
        <taxon>Sphaerularioidea</taxon>
        <taxon>Anguinidae</taxon>
        <taxon>Anguininae</taxon>
        <taxon>Ditylenchus</taxon>
    </lineage>
</organism>
<gene>
    <name evidence="1" type="ORF">DdX_10665</name>
</gene>
<protein>
    <submittedName>
        <fullName evidence="1">Protein-only RNase P domain-containing protein</fullName>
    </submittedName>
</protein>
<evidence type="ECO:0000313" key="1">
    <source>
        <dbReference type="EMBL" id="KAI1710605.1"/>
    </source>
</evidence>
<accession>A0AAD4MYI3</accession>
<dbReference type="EMBL" id="JAKKPZ010000025">
    <property type="protein sequence ID" value="KAI1710605.1"/>
    <property type="molecule type" value="Genomic_DNA"/>
</dbReference>
<sequence>MDNFTEDNLPQVLQDLSQLRQTQRPDAKALYPATFLFAAAHAYGVPQRIGFDKNESANIALYLREGIQSLPMPMMKSTLENLLDACDGKFDFAQDGFEKESFLQIHDCLHLIGSLAIRHNKLDVLRRIFAHSGRAMHSHKRFPVHSTIMDVLDSPHPGMAEGIDRRELVRAYLDQLSNVGVQPTIHLFEECIKPTIEKIPEWNLSESRVVDGKCERCGSKLLPRRTLSEEEHKVLMQSVQELIKNPPGRFSRDHKRFKDQYEQMLANFGAMMTKVKLQRHLKPLIVDGFNMLYTRDIQKGVGSQIVSSHFYKEYWDYNSMHKQLLRLKERERFSPIIVIFKNKMAQEFLPRLRSIGVFSFTTKSRTEDDLLILATALHFGLNAHIITNDEYRNYRDDLMKMMSHESHEIMNIFSKWQRCSFIKHTNYPTSYELPSNLEEVVQKNGGNYHVFIQPDYVFRGVVKYPFYCINTTKE</sequence>